<proteinExistence type="predicted"/>
<dbReference type="RefSeq" id="WP_060040393.1">
    <property type="nucleotide sequence ID" value="NZ_LPAD01000071.1"/>
</dbReference>
<gene>
    <name evidence="1" type="ORF">WJ68_16445</name>
</gene>
<sequence>MNNTGAYLKQVLGTVAKMGNKAISSDAMFVVDGYEDQRLLTKQFPQPVTTTSGEIEVPGPLGTTTAQPQQLKVYQQGQIQFYETVDGATETFLESIQLNGARFDATIYEGTMEKYKRAWRITNCFIEVENPDRDWENKSQVLMLSGTLHFHYTGDKLPGNI</sequence>
<organism evidence="1 2">
    <name type="scientific">Burkholderia ubonensis</name>
    <dbReference type="NCBI Taxonomy" id="101571"/>
    <lineage>
        <taxon>Bacteria</taxon>
        <taxon>Pseudomonadati</taxon>
        <taxon>Pseudomonadota</taxon>
        <taxon>Betaproteobacteria</taxon>
        <taxon>Burkholderiales</taxon>
        <taxon>Burkholderiaceae</taxon>
        <taxon>Burkholderia</taxon>
        <taxon>Burkholderia cepacia complex</taxon>
    </lineage>
</organism>
<name>A0ABD4E1D1_9BURK</name>
<reference evidence="1 2" key="1">
    <citation type="submission" date="2015-11" db="EMBL/GenBank/DDBJ databases">
        <title>Expanding the genomic diversity of Burkholderia species for the development of highly accurate diagnostics.</title>
        <authorList>
            <person name="Sahl J."/>
            <person name="Keim P."/>
            <person name="Wagner D."/>
        </authorList>
    </citation>
    <scope>NUCLEOTIDE SEQUENCE [LARGE SCALE GENOMIC DNA]</scope>
    <source>
        <strain evidence="1 2">MSMB1585WGS</strain>
    </source>
</reference>
<evidence type="ECO:0000313" key="2">
    <source>
        <dbReference type="Proteomes" id="UP000057910"/>
    </source>
</evidence>
<accession>A0ABD4E1D1</accession>
<protein>
    <recommendedName>
        <fullName evidence="3">Phage tail protein</fullName>
    </recommendedName>
</protein>
<comment type="caution">
    <text evidence="1">The sequence shown here is derived from an EMBL/GenBank/DDBJ whole genome shotgun (WGS) entry which is preliminary data.</text>
</comment>
<dbReference type="Proteomes" id="UP000057910">
    <property type="component" value="Unassembled WGS sequence"/>
</dbReference>
<evidence type="ECO:0008006" key="3">
    <source>
        <dbReference type="Google" id="ProtNLM"/>
    </source>
</evidence>
<dbReference type="AlphaFoldDB" id="A0ABD4E1D1"/>
<evidence type="ECO:0000313" key="1">
    <source>
        <dbReference type="EMBL" id="KVN83500.1"/>
    </source>
</evidence>
<dbReference type="EMBL" id="LPAD01000071">
    <property type="protein sequence ID" value="KVN83500.1"/>
    <property type="molecule type" value="Genomic_DNA"/>
</dbReference>